<dbReference type="Proteomes" id="UP001620645">
    <property type="component" value="Unassembled WGS sequence"/>
</dbReference>
<dbReference type="AlphaFoldDB" id="A0ABD2J5L0"/>
<reference evidence="2 3" key="1">
    <citation type="submission" date="2024-10" db="EMBL/GenBank/DDBJ databases">
        <authorList>
            <person name="Kim D."/>
        </authorList>
    </citation>
    <scope>NUCLEOTIDE SEQUENCE [LARGE SCALE GENOMIC DNA]</scope>
    <source>
        <strain evidence="2">Taebaek</strain>
    </source>
</reference>
<name>A0ABD2J5L0_HETSC</name>
<organism evidence="2 3">
    <name type="scientific">Heterodera schachtii</name>
    <name type="common">Sugarbeet cyst nematode worm</name>
    <name type="synonym">Tylenchus schachtii</name>
    <dbReference type="NCBI Taxonomy" id="97005"/>
    <lineage>
        <taxon>Eukaryota</taxon>
        <taxon>Metazoa</taxon>
        <taxon>Ecdysozoa</taxon>
        <taxon>Nematoda</taxon>
        <taxon>Chromadorea</taxon>
        <taxon>Rhabditida</taxon>
        <taxon>Tylenchina</taxon>
        <taxon>Tylenchomorpha</taxon>
        <taxon>Tylenchoidea</taxon>
        <taxon>Heteroderidae</taxon>
        <taxon>Heteroderinae</taxon>
        <taxon>Heterodera</taxon>
    </lineage>
</organism>
<protein>
    <submittedName>
        <fullName evidence="2">Uncharacterized protein</fullName>
    </submittedName>
</protein>
<sequence>MWMLRFKTNGKSFQRTKMSSIGENARTGVKENDSDAIVVDRKDQIIVQQLKPVAENWLPPDQNQMLGKRSLDESYKDKQL</sequence>
<gene>
    <name evidence="2" type="ORF">niasHS_009003</name>
</gene>
<accession>A0ABD2J5L0</accession>
<proteinExistence type="predicted"/>
<keyword evidence="3" id="KW-1185">Reference proteome</keyword>
<dbReference type="EMBL" id="JBICCN010000219">
    <property type="protein sequence ID" value="KAL3085961.1"/>
    <property type="molecule type" value="Genomic_DNA"/>
</dbReference>
<evidence type="ECO:0000313" key="2">
    <source>
        <dbReference type="EMBL" id="KAL3085961.1"/>
    </source>
</evidence>
<evidence type="ECO:0000313" key="3">
    <source>
        <dbReference type="Proteomes" id="UP001620645"/>
    </source>
</evidence>
<feature type="compositionally biased region" description="Basic and acidic residues" evidence="1">
    <location>
        <begin position="69"/>
        <end position="80"/>
    </location>
</feature>
<evidence type="ECO:0000256" key="1">
    <source>
        <dbReference type="SAM" id="MobiDB-lite"/>
    </source>
</evidence>
<comment type="caution">
    <text evidence="2">The sequence shown here is derived from an EMBL/GenBank/DDBJ whole genome shotgun (WGS) entry which is preliminary data.</text>
</comment>
<feature type="region of interest" description="Disordered" evidence="1">
    <location>
        <begin position="58"/>
        <end position="80"/>
    </location>
</feature>